<protein>
    <submittedName>
        <fullName evidence="2">Uncharacterized protein</fullName>
    </submittedName>
</protein>
<sequence>MSALHVVMDPLHRLTARPSKETGENRMDRAGHRGHEKLARKSQRGALMRQICFTNRKWVAEEPTLNHLLVRSVIDADNGT</sequence>
<accession>A0A7W9AFQ1</accession>
<dbReference type="EMBL" id="JACIJC010000001">
    <property type="protein sequence ID" value="MBB5684833.1"/>
    <property type="molecule type" value="Genomic_DNA"/>
</dbReference>
<reference evidence="2 3" key="1">
    <citation type="submission" date="2020-08" db="EMBL/GenBank/DDBJ databases">
        <title>Genomic Encyclopedia of Type Strains, Phase IV (KMG-IV): sequencing the most valuable type-strain genomes for metagenomic binning, comparative biology and taxonomic classification.</title>
        <authorList>
            <person name="Goeker M."/>
        </authorList>
    </citation>
    <scope>NUCLEOTIDE SEQUENCE [LARGE SCALE GENOMIC DNA]</scope>
    <source>
        <strain evidence="2 3">DSM 25079</strain>
    </source>
</reference>
<evidence type="ECO:0000313" key="2">
    <source>
        <dbReference type="EMBL" id="MBB5684833.1"/>
    </source>
</evidence>
<name>A0A7W9AFQ1_9SPHN</name>
<keyword evidence="3" id="KW-1185">Reference proteome</keyword>
<dbReference type="AlphaFoldDB" id="A0A7W9AFQ1"/>
<dbReference type="Proteomes" id="UP000549617">
    <property type="component" value="Unassembled WGS sequence"/>
</dbReference>
<comment type="caution">
    <text evidence="2">The sequence shown here is derived from an EMBL/GenBank/DDBJ whole genome shotgun (WGS) entry which is preliminary data.</text>
</comment>
<feature type="compositionally biased region" description="Basic and acidic residues" evidence="1">
    <location>
        <begin position="18"/>
        <end position="39"/>
    </location>
</feature>
<proteinExistence type="predicted"/>
<feature type="region of interest" description="Disordered" evidence="1">
    <location>
        <begin position="1"/>
        <end position="42"/>
    </location>
</feature>
<gene>
    <name evidence="2" type="ORF">FHS49_000824</name>
</gene>
<evidence type="ECO:0000313" key="3">
    <source>
        <dbReference type="Proteomes" id="UP000549617"/>
    </source>
</evidence>
<organism evidence="2 3">
    <name type="scientific">Sphingobium boeckii</name>
    <dbReference type="NCBI Taxonomy" id="1082345"/>
    <lineage>
        <taxon>Bacteria</taxon>
        <taxon>Pseudomonadati</taxon>
        <taxon>Pseudomonadota</taxon>
        <taxon>Alphaproteobacteria</taxon>
        <taxon>Sphingomonadales</taxon>
        <taxon>Sphingomonadaceae</taxon>
        <taxon>Sphingobium</taxon>
    </lineage>
</organism>
<evidence type="ECO:0000256" key="1">
    <source>
        <dbReference type="SAM" id="MobiDB-lite"/>
    </source>
</evidence>